<keyword evidence="1" id="KW-0479">Metal-binding</keyword>
<dbReference type="SUPFAM" id="SSF51430">
    <property type="entry name" value="NAD(P)-linked oxidoreductase"/>
    <property type="match status" value="1"/>
</dbReference>
<dbReference type="Pfam" id="PF13187">
    <property type="entry name" value="Fer4_9"/>
    <property type="match status" value="1"/>
</dbReference>
<evidence type="ECO:0000256" key="3">
    <source>
        <dbReference type="ARBA" id="ARBA00023014"/>
    </source>
</evidence>
<accession>A0A1F2WKX8</accession>
<dbReference type="InterPro" id="IPR023210">
    <property type="entry name" value="NADP_OxRdtase_dom"/>
</dbReference>
<dbReference type="AlphaFoldDB" id="A0A1F2WKX8"/>
<dbReference type="GO" id="GO:0051536">
    <property type="term" value="F:iron-sulfur cluster binding"/>
    <property type="evidence" value="ECO:0007669"/>
    <property type="project" value="UniProtKB-KW"/>
</dbReference>
<dbReference type="PANTHER" id="PTHR43312:SF2">
    <property type="entry name" value="OXIDOREDUCTASE"/>
    <property type="match status" value="1"/>
</dbReference>
<organism evidence="5 6">
    <name type="scientific">Candidatus Solincola sediminis</name>
    <dbReference type="NCBI Taxonomy" id="1797199"/>
    <lineage>
        <taxon>Bacteria</taxon>
        <taxon>Bacillati</taxon>
        <taxon>Actinomycetota</taxon>
        <taxon>Candidatus Geothermincolia</taxon>
        <taxon>Candidatus Geothermincolales</taxon>
        <taxon>Candidatus Geothermincolaceae</taxon>
        <taxon>Candidatus Solincola</taxon>
    </lineage>
</organism>
<dbReference type="SUPFAM" id="SSF46548">
    <property type="entry name" value="alpha-helical ferredoxin"/>
    <property type="match status" value="1"/>
</dbReference>
<dbReference type="STRING" id="1797197.A2Y75_00965"/>
<dbReference type="InterPro" id="IPR017896">
    <property type="entry name" value="4Fe4S_Fe-S-bd"/>
</dbReference>
<comment type="caution">
    <text evidence="5">The sequence shown here is derived from an EMBL/GenBank/DDBJ whole genome shotgun (WGS) entry which is preliminary data.</text>
</comment>
<gene>
    <name evidence="5" type="ORF">A2Y75_00965</name>
</gene>
<dbReference type="Proteomes" id="UP000177876">
    <property type="component" value="Unassembled WGS sequence"/>
</dbReference>
<dbReference type="PANTHER" id="PTHR43312">
    <property type="entry name" value="D-THREO-ALDOSE 1-DEHYDROGENASE"/>
    <property type="match status" value="1"/>
</dbReference>
<dbReference type="InterPro" id="IPR053135">
    <property type="entry name" value="AKR2_Oxidoreductase"/>
</dbReference>
<feature type="domain" description="4Fe-4S ferredoxin-type" evidence="4">
    <location>
        <begin position="341"/>
        <end position="371"/>
    </location>
</feature>
<proteinExistence type="predicted"/>
<dbReference type="Gene3D" id="3.20.20.100">
    <property type="entry name" value="NADP-dependent oxidoreductase domain"/>
    <property type="match status" value="1"/>
</dbReference>
<evidence type="ECO:0000259" key="4">
    <source>
        <dbReference type="PROSITE" id="PS51379"/>
    </source>
</evidence>
<dbReference type="CDD" id="cd19096">
    <property type="entry name" value="AKR_Fe-S_oxidoreductase"/>
    <property type="match status" value="1"/>
</dbReference>
<name>A0A1F2WKX8_9ACTN</name>
<keyword evidence="3" id="KW-0411">Iron-sulfur</keyword>
<protein>
    <submittedName>
        <fullName evidence="5">Aldo/keto reductase</fullName>
    </submittedName>
</protein>
<dbReference type="GO" id="GO:0046872">
    <property type="term" value="F:metal ion binding"/>
    <property type="evidence" value="ECO:0007669"/>
    <property type="project" value="UniProtKB-KW"/>
</dbReference>
<dbReference type="EMBL" id="MELK01000033">
    <property type="protein sequence ID" value="OFW57492.1"/>
    <property type="molecule type" value="Genomic_DNA"/>
</dbReference>
<dbReference type="Pfam" id="PF00248">
    <property type="entry name" value="Aldo_ket_red"/>
    <property type="match status" value="1"/>
</dbReference>
<dbReference type="PROSITE" id="PS51379">
    <property type="entry name" value="4FE4S_FER_2"/>
    <property type="match status" value="1"/>
</dbReference>
<evidence type="ECO:0000256" key="1">
    <source>
        <dbReference type="ARBA" id="ARBA00022723"/>
    </source>
</evidence>
<evidence type="ECO:0000313" key="6">
    <source>
        <dbReference type="Proteomes" id="UP000177876"/>
    </source>
</evidence>
<dbReference type="InterPro" id="IPR017900">
    <property type="entry name" value="4Fe4S_Fe_S_CS"/>
</dbReference>
<dbReference type="PROSITE" id="PS00198">
    <property type="entry name" value="4FE4S_FER_1"/>
    <property type="match status" value="1"/>
</dbReference>
<keyword evidence="2" id="KW-0408">Iron</keyword>
<evidence type="ECO:0000256" key="2">
    <source>
        <dbReference type="ARBA" id="ARBA00023004"/>
    </source>
</evidence>
<reference evidence="5 6" key="1">
    <citation type="journal article" date="2016" name="Nat. Commun.">
        <title>Thousands of microbial genomes shed light on interconnected biogeochemical processes in an aquifer system.</title>
        <authorList>
            <person name="Anantharaman K."/>
            <person name="Brown C.T."/>
            <person name="Hug L.A."/>
            <person name="Sharon I."/>
            <person name="Castelle C.J."/>
            <person name="Probst A.J."/>
            <person name="Thomas B.C."/>
            <person name="Singh A."/>
            <person name="Wilkins M.J."/>
            <person name="Karaoz U."/>
            <person name="Brodie E.L."/>
            <person name="Williams K.H."/>
            <person name="Hubbard S.S."/>
            <person name="Banfield J.F."/>
        </authorList>
    </citation>
    <scope>NUCLEOTIDE SEQUENCE [LARGE SCALE GENOMIC DNA]</scope>
</reference>
<dbReference type="InterPro" id="IPR036812">
    <property type="entry name" value="NAD(P)_OxRdtase_dom_sf"/>
</dbReference>
<evidence type="ECO:0000313" key="5">
    <source>
        <dbReference type="EMBL" id="OFW57492.1"/>
    </source>
</evidence>
<sequence length="381" mass="42260">MLYRKIEKTGDNLSILGFGCMRLAGGQAAIDEDRATRQIRFAIDRGVNYIDTAFPYHLGTSEPFLGRALTDGYREKIKLATKLPPWITNSRQDMDNILAQQLERLRTGAIDYYLLHALDAGIWAKLEGLGVLDFLDKAKAAGFIVNSGFSFHGELETFKEIIDSYDWDVCQIQYNFLDDKVQAGTEGLEYAASAGLGIIIMEPLRGGGLTARIPAEVQAIWDKAEVRRSPAEWALRWVWNRPEVSVVLSGMNEESQVEENLRIADEGYPGSLTEKELELVGRVEKTYRSLMKVGCTGCRYCMPCPQGVDIPSCFDVYNIKHVFAAQDAQLIYTVRNGALAGEPSYASLCTECGTCEDLCPQGLDIPALLKDVAAEFDKGLI</sequence>